<evidence type="ECO:0000313" key="2">
    <source>
        <dbReference type="Proteomes" id="UP000286678"/>
    </source>
</evidence>
<dbReference type="Proteomes" id="UP000286678">
    <property type="component" value="Unassembled WGS sequence"/>
</dbReference>
<evidence type="ECO:0000313" key="1">
    <source>
        <dbReference type="EMBL" id="RUO46310.1"/>
    </source>
</evidence>
<organism evidence="1 2">
    <name type="scientific">Pseudidiomarina aquimaris</name>
    <dbReference type="NCBI Taxonomy" id="641841"/>
    <lineage>
        <taxon>Bacteria</taxon>
        <taxon>Pseudomonadati</taxon>
        <taxon>Pseudomonadota</taxon>
        <taxon>Gammaproteobacteria</taxon>
        <taxon>Alteromonadales</taxon>
        <taxon>Idiomarinaceae</taxon>
        <taxon>Pseudidiomarina</taxon>
    </lineage>
</organism>
<comment type="caution">
    <text evidence="1">The sequence shown here is derived from an EMBL/GenBank/DDBJ whole genome shotgun (WGS) entry which is preliminary data.</text>
</comment>
<dbReference type="AlphaFoldDB" id="A0A432XCD1"/>
<dbReference type="EMBL" id="PIPT01000009">
    <property type="protein sequence ID" value="RUO46310.1"/>
    <property type="molecule type" value="Genomic_DNA"/>
</dbReference>
<name>A0A432XCD1_9GAMM</name>
<evidence type="ECO:0008006" key="3">
    <source>
        <dbReference type="Google" id="ProtNLM"/>
    </source>
</evidence>
<gene>
    <name evidence="1" type="ORF">CWE21_11145</name>
</gene>
<reference evidence="2" key="1">
    <citation type="journal article" date="2018" name="Front. Microbiol.">
        <title>Genome-Based Analysis Reveals the Taxonomy and Diversity of the Family Idiomarinaceae.</title>
        <authorList>
            <person name="Liu Y."/>
            <person name="Lai Q."/>
            <person name="Shao Z."/>
        </authorList>
    </citation>
    <scope>NUCLEOTIDE SEQUENCE [LARGE SCALE GENOMIC DNA]</scope>
    <source>
        <strain evidence="2">SW15</strain>
    </source>
</reference>
<proteinExistence type="predicted"/>
<keyword evidence="2" id="KW-1185">Reference proteome</keyword>
<sequence>MALFISTLVGAQKLHTIFNSKLLSKLIVGICFVLAPATFSPIADATEQPQELVFRMPDPSPITEYAVTVITEVYKELGIEISFVEMPRDRSLTEANKGHISGELGRLPNIGDEFTNLVRVDFPLFDSRVLLVADRRDCGLCNFEAIESYAYIGGTHSVENVIAQQTVEKPSIKVVNFEQLQMLYENDRVQAVIVNDFEAQQLRSISSPYTITVPYTRNTGYHFLYKDYAYLVPQVEAILARMAANDRLREIARATGAEMLAAPMVSNTSEFGAISITAGLRENYIEIDGSGYYWELMRRVFTPASSQVGLFANGPTRAYLGYVDERFDIFVGDYTVATQDHSISSRNHIDFDEGLFLFARDEETLTQLQAGEHPRPICHIRSFSYSYLFPESTTFYAADDQLDCFAMLDMGRVAGVIDYGNQAPEWGEYPYKVAQLRDPLPLHVKFRNDARGHGLRDWFDSELRRLVESGEIAEIYTEEMLQRSKFYLNMPKVNSPQGTP</sequence>
<dbReference type="SUPFAM" id="SSF53850">
    <property type="entry name" value="Periplasmic binding protein-like II"/>
    <property type="match status" value="2"/>
</dbReference>
<protein>
    <recommendedName>
        <fullName evidence="3">ABC transporter substrate-binding protein</fullName>
    </recommendedName>
</protein>
<dbReference type="RefSeq" id="WP_126834527.1">
    <property type="nucleotide sequence ID" value="NZ_PIPT01000009.1"/>
</dbReference>
<accession>A0A432XCD1</accession>
<dbReference type="Gene3D" id="3.40.190.10">
    <property type="entry name" value="Periplasmic binding protein-like II"/>
    <property type="match status" value="2"/>
</dbReference>